<feature type="compositionally biased region" description="Low complexity" evidence="1">
    <location>
        <begin position="78"/>
        <end position="89"/>
    </location>
</feature>
<organism evidence="3">
    <name type="scientific">Grosmannia clavigera (strain kw1407 / UAMH 11150)</name>
    <name type="common">Blue stain fungus</name>
    <name type="synonym">Graphiocladiella clavigera</name>
    <dbReference type="NCBI Taxonomy" id="655863"/>
    <lineage>
        <taxon>Eukaryota</taxon>
        <taxon>Fungi</taxon>
        <taxon>Dikarya</taxon>
        <taxon>Ascomycota</taxon>
        <taxon>Pezizomycotina</taxon>
        <taxon>Sordariomycetes</taxon>
        <taxon>Sordariomycetidae</taxon>
        <taxon>Ophiostomatales</taxon>
        <taxon>Ophiostomataceae</taxon>
        <taxon>Leptographium</taxon>
    </lineage>
</organism>
<dbReference type="Proteomes" id="UP000007796">
    <property type="component" value="Unassembled WGS sequence"/>
</dbReference>
<keyword evidence="3" id="KW-1185">Reference proteome</keyword>
<feature type="compositionally biased region" description="Low complexity" evidence="1">
    <location>
        <begin position="153"/>
        <end position="163"/>
    </location>
</feature>
<feature type="compositionally biased region" description="Polar residues" evidence="1">
    <location>
        <begin position="38"/>
        <end position="47"/>
    </location>
</feature>
<evidence type="ECO:0000256" key="1">
    <source>
        <dbReference type="SAM" id="MobiDB-lite"/>
    </source>
</evidence>
<dbReference type="EMBL" id="GL629794">
    <property type="protein sequence ID" value="EFX01039.1"/>
    <property type="molecule type" value="Genomic_DNA"/>
</dbReference>
<feature type="region of interest" description="Disordered" evidence="1">
    <location>
        <begin position="146"/>
        <end position="200"/>
    </location>
</feature>
<evidence type="ECO:0000313" key="3">
    <source>
        <dbReference type="Proteomes" id="UP000007796"/>
    </source>
</evidence>
<dbReference type="HOGENOM" id="CLU_1366378_0_0_1"/>
<protein>
    <submittedName>
        <fullName evidence="2">Uncharacterized protein</fullName>
    </submittedName>
</protein>
<accession>F0XLJ9</accession>
<evidence type="ECO:0000313" key="2">
    <source>
        <dbReference type="EMBL" id="EFX01039.1"/>
    </source>
</evidence>
<gene>
    <name evidence="2" type="ORF">CMQ_5981</name>
</gene>
<dbReference type="AlphaFoldDB" id="F0XLJ9"/>
<feature type="region of interest" description="Disordered" evidence="1">
    <location>
        <begin position="1"/>
        <end position="106"/>
    </location>
</feature>
<proteinExistence type="predicted"/>
<feature type="compositionally biased region" description="Polar residues" evidence="1">
    <location>
        <begin position="175"/>
        <end position="200"/>
    </location>
</feature>
<name>F0XLJ9_GROCL</name>
<feature type="compositionally biased region" description="Low complexity" evidence="1">
    <location>
        <begin position="24"/>
        <end position="37"/>
    </location>
</feature>
<sequence>MAMENGNIATDLEDRSSTLPYNPTASSSSTGTRESGTPLISTTSTRSAPMMARMESAARGGHSTPSEARMFGHPLQDSALPRSLPLLPSYERQSDRVHPLSASPPAPLDFYSYSMAMLQYTQTQLDATPDTPPPPSHIHVAGPISYRQRRSQAHYQQQQQQQQGRREQVHRHHNNSQQASPSDDSATTYAGDATASSDTI</sequence>
<dbReference type="RefSeq" id="XP_014170521.1">
    <property type="nucleotide sequence ID" value="XM_014315046.1"/>
</dbReference>
<reference evidence="2 3" key="1">
    <citation type="journal article" date="2011" name="Proc. Natl. Acad. Sci. U.S.A.">
        <title>Genome and transcriptome analyses of the mountain pine beetle-fungal symbiont Grosmannia clavigera, a lodgepole pine pathogen.</title>
        <authorList>
            <person name="DiGuistini S."/>
            <person name="Wang Y."/>
            <person name="Liao N.Y."/>
            <person name="Taylor G."/>
            <person name="Tanguay P."/>
            <person name="Feau N."/>
            <person name="Henrissat B."/>
            <person name="Chan S.K."/>
            <person name="Hesse-Orce U."/>
            <person name="Alamouti S.M."/>
            <person name="Tsui C.K.M."/>
            <person name="Docking R.T."/>
            <person name="Levasseur A."/>
            <person name="Haridas S."/>
            <person name="Robertson G."/>
            <person name="Birol I."/>
            <person name="Holt R.A."/>
            <person name="Marra M.A."/>
            <person name="Hamelin R.C."/>
            <person name="Hirst M."/>
            <person name="Jones S.J.M."/>
            <person name="Bohlmann J."/>
            <person name="Breuil C."/>
        </authorList>
    </citation>
    <scope>NUCLEOTIDE SEQUENCE [LARGE SCALE GENOMIC DNA]</scope>
    <source>
        <strain evidence="3">kw1407 / UAMH 11150</strain>
    </source>
</reference>
<dbReference type="InParanoid" id="F0XLJ9"/>
<dbReference type="GeneID" id="25979363"/>